<accession>A0A916NDT4</accession>
<dbReference type="RefSeq" id="WP_258543662.1">
    <property type="nucleotide sequence ID" value="NZ_OU015584.1"/>
</dbReference>
<organism evidence="2 3">
    <name type="scientific">Parvicella tangerina</name>
    <dbReference type="NCBI Taxonomy" id="2829795"/>
    <lineage>
        <taxon>Bacteria</taxon>
        <taxon>Pseudomonadati</taxon>
        <taxon>Bacteroidota</taxon>
        <taxon>Flavobacteriia</taxon>
        <taxon>Flavobacteriales</taxon>
        <taxon>Parvicellaceae</taxon>
        <taxon>Parvicella</taxon>
    </lineage>
</organism>
<evidence type="ECO:0000313" key="3">
    <source>
        <dbReference type="Proteomes" id="UP000683507"/>
    </source>
</evidence>
<dbReference type="NCBIfam" id="TIGR03696">
    <property type="entry name" value="Rhs_assc_core"/>
    <property type="match status" value="1"/>
</dbReference>
<gene>
    <name evidence="2" type="ORF">CRYO30217_03490</name>
</gene>
<feature type="region of interest" description="Disordered" evidence="1">
    <location>
        <begin position="1649"/>
        <end position="1680"/>
    </location>
</feature>
<evidence type="ECO:0000313" key="2">
    <source>
        <dbReference type="EMBL" id="CAG5087467.1"/>
    </source>
</evidence>
<dbReference type="PANTHER" id="PTHR32305:SF15">
    <property type="entry name" value="PROTEIN RHSA-RELATED"/>
    <property type="match status" value="1"/>
</dbReference>
<feature type="compositionally biased region" description="Polar residues" evidence="1">
    <location>
        <begin position="1665"/>
        <end position="1680"/>
    </location>
</feature>
<dbReference type="InterPro" id="IPR050708">
    <property type="entry name" value="T6SS_VgrG/RHS"/>
</dbReference>
<dbReference type="KEGG" id="ptan:CRYO30217_03490"/>
<sequence>MRDVHFSTITNGYVIGDDYTVRYTDNGGFSWTTVLPSGGFPGGTLPNVNAVYTQSGSDAIIVGNQKYVAKANSGLTTPLSASAIPTSGNYPLHDITFSDANNGIIVGGPNANGRVWLTADGGLTWNAVANADIPTGTQKLRGVYAFERNDTYVAVGNDESMIYIKSLTDVDDISSNVVIPNPPGTDLYDVYFYDDVIGYAVGTNGTLLKTVNVTLSGTGFITGVTWGIKDTDDAFNTNDKDIFAIDFATRYQGVLGGRHTTGAPATRNYTRTLRDESDEFSTYFWYDRLGRIVVSQNSKQYNADQKRYSYTLYDELGRVVEAGEKVENTNPANQHSDIFGTYVSGLYNPKVIDDAKLNNWIVDGTGVRQEVTRSYYDHEISNTTIGITAVPGFTQNELNLRKRISAVTYEKVYDGNNDTYSYGTFYEYDIHGNVKTLIQHNKELGNNSNPDIQALQYKRMDYDYDLISGNVHEVVYQDGEVDAWYHRYEYDGDNRITTVETSHDEVTWDQDAKYIYYDHGPLARVEIGEHSVQGMDYVYTLQGWLKGVNSDLLNPNNDVGQDGIANGTNVNAHFARDAYGFSLTYYEDDYSPIDYVNKWQQEGSRFASVFNPNGGTSDVLDSRKDLYNGNIGGMVTTITEPTLYASAGGITPNIRPQATAYNYDQLNRLLEAKAYQNVDMDIANINPDNSINTYNVWSLDNDYQYEYYNAFVYDASGNIVHQDRYDHEGNYIENLQYHYATDGSPQQRLLQNRLYSVSDGAQAIEEALYDDDIEDMEPFESNSEKINNGLYDVLPGEEGNNYKYDAIGQLVQDYSEEIYEVRWRVDGKISAIIRAPGSEAKNLVFDYDPMGNRIAKHIYGNQSFPTGSTALFDPNNPVDWEKTTYYNRDAQGNVMAVYDYTYTEEEIDQSSLVADIGDNSIPDNVLRDDLIAAGALNESTLIALIQSSRPNAVINQVLANNTPLSDNVLIAISNSAMNNATKRDYLVGAAPLTDAVLLDMIAAGLPNWVVDQVVTASTPLSDDVLIALVNHAPGYPNNLIRDWMVDNSELSPAVWTAINAQSYPAWVTNQIAAANNGNLGLPASPVVNNAVNSAGTVGSTQFSLIERNIYGSSRVGMDRTCEEMIAATVSSTDFEHKLGMKQYECTNHLGNVLSVVTDRKHPIDDDGNGFIDYYQPEITKATDYSPFGVELYERNFTRTEVTHIDVNEQTTVVDDDDFSLSSNGGAYMIGDEADDWNHLFGTGEVTALEEYFINSQGLGFFLGSVIIAQKDWSGLLTAGEDYRITFDITDINGPVYLSSSQGVFNTYTTAGTQVIDFTATTANGSFTLWTLFGGVPTDVTIDNLKLEHVEVITETCTVPVGEYRYGFNGMEKDDEVKGEGNSYDYGARMQDPRLGRWLSIDPYYRKYPSTSNYAFAMNSPTYIIDEGGNDIYVFVEKTGITKRTEDGENVWSSGHTVIAVDEYEEVEEGVWKKTGRILVGELYPAGQPMPERGQNAVRGLYKMAVYDSPEEFKKKYEENYKEDYGNITLEYMEINTSDDAKTEYTEKEISADLAMASYINRINTQVESEEKVYIPGSYNCSTTAMEGLLEVGVIKKSIGKQPLAPRYYSETLDMTINIPGYSTQYVVTPNELWNDLLNLSKKGKLETETVTSETKMNKGAAQEYLDTQVSNKGAGTETND</sequence>
<keyword evidence="3" id="KW-1185">Reference proteome</keyword>
<dbReference type="EMBL" id="OU015584">
    <property type="protein sequence ID" value="CAG5087467.1"/>
    <property type="molecule type" value="Genomic_DNA"/>
</dbReference>
<dbReference type="SUPFAM" id="SSF110296">
    <property type="entry name" value="Oligoxyloglucan reducing end-specific cellobiohydrolase"/>
    <property type="match status" value="1"/>
</dbReference>
<dbReference type="Proteomes" id="UP000683507">
    <property type="component" value="Chromosome"/>
</dbReference>
<dbReference type="InterPro" id="IPR022385">
    <property type="entry name" value="Rhs_assc_core"/>
</dbReference>
<dbReference type="PANTHER" id="PTHR32305">
    <property type="match status" value="1"/>
</dbReference>
<evidence type="ECO:0000256" key="1">
    <source>
        <dbReference type="SAM" id="MobiDB-lite"/>
    </source>
</evidence>
<proteinExistence type="predicted"/>
<protein>
    <recommendedName>
        <fullName evidence="4">RHS repeat-associated core domain-containing protein</fullName>
    </recommendedName>
</protein>
<reference evidence="2" key="1">
    <citation type="submission" date="2021-04" db="EMBL/GenBank/DDBJ databases">
        <authorList>
            <person name="Rodrigo-Torres L."/>
            <person name="Arahal R. D."/>
            <person name="Lucena T."/>
        </authorList>
    </citation>
    <scope>NUCLEOTIDE SEQUENCE</scope>
    <source>
        <strain evidence="2">AS29M-1</strain>
    </source>
</reference>
<evidence type="ECO:0008006" key="4">
    <source>
        <dbReference type="Google" id="ProtNLM"/>
    </source>
</evidence>
<name>A0A916NDT4_9FLAO</name>
<dbReference type="Gene3D" id="2.180.10.10">
    <property type="entry name" value="RHS repeat-associated core"/>
    <property type="match status" value="2"/>
</dbReference>